<keyword evidence="3 11" id="KW-1134">Transmembrane beta strand</keyword>
<dbReference type="PANTHER" id="PTHR32552:SF81">
    <property type="entry name" value="TONB-DEPENDENT OUTER MEMBRANE RECEPTOR"/>
    <property type="match status" value="1"/>
</dbReference>
<evidence type="ECO:0000259" key="14">
    <source>
        <dbReference type="Pfam" id="PF00593"/>
    </source>
</evidence>
<dbReference type="PANTHER" id="PTHR32552">
    <property type="entry name" value="FERRICHROME IRON RECEPTOR-RELATED"/>
    <property type="match status" value="1"/>
</dbReference>
<organism evidence="16 17">
    <name type="scientific">Sphingomonas alpina</name>
    <dbReference type="NCBI Taxonomy" id="653931"/>
    <lineage>
        <taxon>Bacteria</taxon>
        <taxon>Pseudomonadati</taxon>
        <taxon>Pseudomonadota</taxon>
        <taxon>Alphaproteobacteria</taxon>
        <taxon>Sphingomonadales</taxon>
        <taxon>Sphingomonadaceae</taxon>
        <taxon>Sphingomonas</taxon>
    </lineage>
</organism>
<comment type="subcellular location">
    <subcellularLocation>
        <location evidence="1 11">Cell outer membrane</location>
        <topology evidence="1 11">Multi-pass membrane protein</topology>
    </subcellularLocation>
</comment>
<dbReference type="RefSeq" id="WP_187763177.1">
    <property type="nucleotide sequence ID" value="NZ_CP061038.1"/>
</dbReference>
<feature type="signal peptide" evidence="13">
    <location>
        <begin position="1"/>
        <end position="22"/>
    </location>
</feature>
<sequence>MKKYELLAASALALIYAVPATAQTAGPADTAQDTQAADTSDDIIVTATKREQTLQDVPISVAVTGAATIEQAQIRDLIDLQSVVPSLKVSQFNAAGQTNFSIRGFGNGNGNDGIESSVGVFIDGVYRSRSAAALDDLPEIERVEVLRGPQSTLFGKNVSAGAINIVTKRPAFDWGGKAEISVGNYGLMNARATVTGPIAESLAIRLSGSVNERDGYFNNLTTGTDVNNRHRWSVRADVLWEPTSDLSVRIIGDYNLIKEVCCGVSSIRNGLPTQAIGALGFAISDTTRVFDRNVIFNTDPSNRIRGKGVSGQVDWNVGFAKLTSITAYRNQINQSQQDIDFTGADIASNTTANEIKTFTQEFRLASTGDGPFSWLVGGFYQDEKLDTGRDIRFGKDARAFVNALTGGPGGLITGLETLQSLTNPAIVPGRTYFQAGQGISDRYKMKQRSYSLFGQADFKVTDRLTLTGGVAYMNDRKAVMSNVVMNDPFSSLNLENIAGLGFIPFAALPASLSGCLLQKGFNPASTAGRTPVNLFGSSLGASLPGPGGTPCPSSLGGVNPFALNGLQFFYGDSPVHGPVNFPNANESGILTGDKVTYAARVAYDLDFVNVYASYSTGWKAGAYNLSSDSRPPSNGVGRSAAPEEVTVYEAGLKAKFRGGFFNLAVFKQEIKGFQSNAFTGLGYSLVNAGKESVKGFEIDAAYRPAPWLSLTGAATYLDPKYDSFTRAPCVTYDPRCARSTTTGLRPPFRDLTGERPAGIPKWSVSASATLSHDISDGVNAYLRGEYDYVSPTQLTETTPPALSTFDSNNVNASFGVSFTKIQLDVMVWGRNLTKDNALISTFPTVAQQFPEPESYSGYPNQPRTYGVTLRKSF</sequence>
<proteinExistence type="inferred from homology"/>
<dbReference type="InterPro" id="IPR012910">
    <property type="entry name" value="Plug_dom"/>
</dbReference>
<keyword evidence="6" id="KW-0408">Iron</keyword>
<keyword evidence="8 12" id="KW-0798">TonB box</keyword>
<keyword evidence="17" id="KW-1185">Reference proteome</keyword>
<dbReference type="EMBL" id="CP061038">
    <property type="protein sequence ID" value="QNQ10887.1"/>
    <property type="molecule type" value="Genomic_DNA"/>
</dbReference>
<dbReference type="Pfam" id="PF07715">
    <property type="entry name" value="Plug"/>
    <property type="match status" value="1"/>
</dbReference>
<keyword evidence="10 11" id="KW-0998">Cell outer membrane</keyword>
<dbReference type="GO" id="GO:0009279">
    <property type="term" value="C:cell outer membrane"/>
    <property type="evidence" value="ECO:0007669"/>
    <property type="project" value="UniProtKB-SubCell"/>
</dbReference>
<evidence type="ECO:0000313" key="16">
    <source>
        <dbReference type="EMBL" id="QNQ10887.1"/>
    </source>
</evidence>
<dbReference type="Gene3D" id="2.40.170.20">
    <property type="entry name" value="TonB-dependent receptor, beta-barrel domain"/>
    <property type="match status" value="2"/>
</dbReference>
<keyword evidence="2 11" id="KW-0813">Transport</keyword>
<keyword evidence="16" id="KW-0675">Receptor</keyword>
<evidence type="ECO:0000256" key="7">
    <source>
        <dbReference type="ARBA" id="ARBA00023065"/>
    </source>
</evidence>
<dbReference type="SUPFAM" id="SSF56935">
    <property type="entry name" value="Porins"/>
    <property type="match status" value="1"/>
</dbReference>
<gene>
    <name evidence="16" type="ORF">H3Z74_06810</name>
</gene>
<evidence type="ECO:0000256" key="13">
    <source>
        <dbReference type="SAM" id="SignalP"/>
    </source>
</evidence>
<feature type="domain" description="TonB-dependent receptor plug" evidence="15">
    <location>
        <begin position="54"/>
        <end position="162"/>
    </location>
</feature>
<evidence type="ECO:0000256" key="11">
    <source>
        <dbReference type="PROSITE-ProRule" id="PRU01360"/>
    </source>
</evidence>
<evidence type="ECO:0000256" key="2">
    <source>
        <dbReference type="ARBA" id="ARBA00022448"/>
    </source>
</evidence>
<reference evidence="16 17" key="1">
    <citation type="submission" date="2020-09" db="EMBL/GenBank/DDBJ databases">
        <title>Sphingomonas sp., a new species isolated from pork steak.</title>
        <authorList>
            <person name="Heidler von Heilborn D."/>
        </authorList>
    </citation>
    <scope>NUCLEOTIDE SEQUENCE [LARGE SCALE GENOMIC DNA]</scope>
    <source>
        <strain evidence="17">S8-3T</strain>
    </source>
</reference>
<accession>A0A7H0LMI4</accession>
<evidence type="ECO:0000256" key="5">
    <source>
        <dbReference type="ARBA" id="ARBA00022692"/>
    </source>
</evidence>
<dbReference type="InterPro" id="IPR039426">
    <property type="entry name" value="TonB-dep_rcpt-like"/>
</dbReference>
<dbReference type="PROSITE" id="PS52016">
    <property type="entry name" value="TONB_DEPENDENT_REC_3"/>
    <property type="match status" value="1"/>
</dbReference>
<keyword evidence="13" id="KW-0732">Signal</keyword>
<feature type="domain" description="TonB-dependent receptor-like beta-barrel" evidence="14">
    <location>
        <begin position="286"/>
        <end position="831"/>
    </location>
</feature>
<protein>
    <submittedName>
        <fullName evidence="16">TonB-dependent receptor</fullName>
    </submittedName>
</protein>
<evidence type="ECO:0000256" key="9">
    <source>
        <dbReference type="ARBA" id="ARBA00023136"/>
    </source>
</evidence>
<dbReference type="Proteomes" id="UP000516148">
    <property type="component" value="Chromosome"/>
</dbReference>
<dbReference type="InterPro" id="IPR036942">
    <property type="entry name" value="Beta-barrel_TonB_sf"/>
</dbReference>
<evidence type="ECO:0000256" key="10">
    <source>
        <dbReference type="ARBA" id="ARBA00023237"/>
    </source>
</evidence>
<feature type="chain" id="PRO_5028812569" evidence="13">
    <location>
        <begin position="23"/>
        <end position="873"/>
    </location>
</feature>
<keyword evidence="5 11" id="KW-0812">Transmembrane</keyword>
<evidence type="ECO:0000256" key="4">
    <source>
        <dbReference type="ARBA" id="ARBA00022496"/>
    </source>
</evidence>
<evidence type="ECO:0000256" key="12">
    <source>
        <dbReference type="RuleBase" id="RU003357"/>
    </source>
</evidence>
<keyword evidence="7" id="KW-0406">Ion transport</keyword>
<dbReference type="GO" id="GO:0006826">
    <property type="term" value="P:iron ion transport"/>
    <property type="evidence" value="ECO:0007669"/>
    <property type="project" value="UniProtKB-KW"/>
</dbReference>
<evidence type="ECO:0000259" key="15">
    <source>
        <dbReference type="Pfam" id="PF07715"/>
    </source>
</evidence>
<evidence type="ECO:0000313" key="17">
    <source>
        <dbReference type="Proteomes" id="UP000516148"/>
    </source>
</evidence>
<dbReference type="InterPro" id="IPR000531">
    <property type="entry name" value="Beta-barrel_TonB"/>
</dbReference>
<evidence type="ECO:0000256" key="3">
    <source>
        <dbReference type="ARBA" id="ARBA00022452"/>
    </source>
</evidence>
<dbReference type="KEGG" id="spap:H3Z74_06810"/>
<dbReference type="AlphaFoldDB" id="A0A7H0LMI4"/>
<evidence type="ECO:0000256" key="8">
    <source>
        <dbReference type="ARBA" id="ARBA00023077"/>
    </source>
</evidence>
<dbReference type="Pfam" id="PF00593">
    <property type="entry name" value="TonB_dep_Rec_b-barrel"/>
    <property type="match status" value="1"/>
</dbReference>
<keyword evidence="4" id="KW-0410">Iron transport</keyword>
<comment type="similarity">
    <text evidence="11 12">Belongs to the TonB-dependent receptor family.</text>
</comment>
<keyword evidence="9 11" id="KW-0472">Membrane</keyword>
<evidence type="ECO:0000256" key="6">
    <source>
        <dbReference type="ARBA" id="ARBA00023004"/>
    </source>
</evidence>
<evidence type="ECO:0000256" key="1">
    <source>
        <dbReference type="ARBA" id="ARBA00004571"/>
    </source>
</evidence>
<name>A0A7H0LMI4_9SPHN</name>